<proteinExistence type="predicted"/>
<reference evidence="2" key="1">
    <citation type="submission" date="2013-08" db="EMBL/GenBank/DDBJ databases">
        <authorList>
            <person name="Mendez C."/>
            <person name="Richter M."/>
            <person name="Ferrer M."/>
            <person name="Sanchez J."/>
        </authorList>
    </citation>
    <scope>NUCLEOTIDE SEQUENCE</scope>
</reference>
<dbReference type="AlphaFoldDB" id="T0Y8Q3"/>
<protein>
    <submittedName>
        <fullName evidence="2">Uncharacterized protein</fullName>
    </submittedName>
</protein>
<reference evidence="2" key="2">
    <citation type="journal article" date="2014" name="ISME J.">
        <title>Microbial stratification in low pH oxic and suboxic macroscopic growths along an acid mine drainage.</title>
        <authorList>
            <person name="Mendez-Garcia C."/>
            <person name="Mesa V."/>
            <person name="Sprenger R.R."/>
            <person name="Richter M."/>
            <person name="Diez M.S."/>
            <person name="Solano J."/>
            <person name="Bargiela R."/>
            <person name="Golyshina O.V."/>
            <person name="Manteca A."/>
            <person name="Ramos J.L."/>
            <person name="Gallego J.R."/>
            <person name="Llorente I."/>
            <person name="Martins Dos Santos V.A."/>
            <person name="Jensen O.N."/>
            <person name="Pelaez A.I."/>
            <person name="Sanchez J."/>
            <person name="Ferrer M."/>
        </authorList>
    </citation>
    <scope>NUCLEOTIDE SEQUENCE</scope>
</reference>
<sequence>MGIADRDRADLERLAVDLEAIAVGFLWRIERQGGWIEAHRPHIHRDRSAGPHSRVHQPGRTVERDGAAAAGAAPRKQCGNAACTVAALLHFAPVGVEDAVERVRFGSLRRLQQQRLIESDAGVTVGEPAQLLLRQRRGPGRRIEHREVVAETVHLGEADAHRREHTVTASPRSDPEPLAQLAGESAANR</sequence>
<evidence type="ECO:0000313" key="2">
    <source>
        <dbReference type="EMBL" id="EQD28187.1"/>
    </source>
</evidence>
<feature type="region of interest" description="Disordered" evidence="1">
    <location>
        <begin position="154"/>
        <end position="189"/>
    </location>
</feature>
<name>T0Y8Q3_9ZZZZ</name>
<evidence type="ECO:0000256" key="1">
    <source>
        <dbReference type="SAM" id="MobiDB-lite"/>
    </source>
</evidence>
<organism evidence="2">
    <name type="scientific">mine drainage metagenome</name>
    <dbReference type="NCBI Taxonomy" id="410659"/>
    <lineage>
        <taxon>unclassified sequences</taxon>
        <taxon>metagenomes</taxon>
        <taxon>ecological metagenomes</taxon>
    </lineage>
</organism>
<accession>T0Y8Q3</accession>
<feature type="compositionally biased region" description="Basic and acidic residues" evidence="1">
    <location>
        <begin position="154"/>
        <end position="166"/>
    </location>
</feature>
<comment type="caution">
    <text evidence="2">The sequence shown here is derived from an EMBL/GenBank/DDBJ whole genome shotgun (WGS) entry which is preliminary data.</text>
</comment>
<gene>
    <name evidence="2" type="ORF">B1A_21266</name>
</gene>
<dbReference type="EMBL" id="AUZX01015719">
    <property type="protein sequence ID" value="EQD28187.1"/>
    <property type="molecule type" value="Genomic_DNA"/>
</dbReference>